<organism evidence="1 2">
    <name type="scientific">Bergeyella cardium</name>
    <dbReference type="NCBI Taxonomy" id="1585976"/>
    <lineage>
        <taxon>Bacteria</taxon>
        <taxon>Pseudomonadati</taxon>
        <taxon>Bacteroidota</taxon>
        <taxon>Flavobacteriia</taxon>
        <taxon>Flavobacteriales</taxon>
        <taxon>Weeksellaceae</taxon>
        <taxon>Bergeyella</taxon>
    </lineage>
</organism>
<keyword evidence="2" id="KW-1185">Reference proteome</keyword>
<name>A0A6P1QV90_9FLAO</name>
<dbReference type="KEGG" id="bcad:DBX24_09120"/>
<dbReference type="GO" id="GO:0016788">
    <property type="term" value="F:hydrolase activity, acting on ester bonds"/>
    <property type="evidence" value="ECO:0007669"/>
    <property type="project" value="UniProtKB-ARBA"/>
</dbReference>
<gene>
    <name evidence="1" type="ORF">DBX24_09120</name>
</gene>
<dbReference type="SUPFAM" id="SSF52266">
    <property type="entry name" value="SGNH hydrolase"/>
    <property type="match status" value="1"/>
</dbReference>
<dbReference type="Proteomes" id="UP000464318">
    <property type="component" value="Chromosome"/>
</dbReference>
<proteinExistence type="predicted"/>
<reference evidence="1 2" key="1">
    <citation type="submission" date="2018-04" db="EMBL/GenBank/DDBJ databases">
        <title>Characteristic and Complete Genome Sequencing of A Novel Member of Infective Endocarditis Causative Bacteria: Bergeyella cardium QL-PH.</title>
        <authorList>
            <person name="Pan H."/>
            <person name="Sun E."/>
            <person name="Zhang Y."/>
        </authorList>
    </citation>
    <scope>NUCLEOTIDE SEQUENCE [LARGE SCALE GENOMIC DNA]</scope>
    <source>
        <strain evidence="1 2">HPQL</strain>
    </source>
</reference>
<dbReference type="Gene3D" id="3.40.50.1110">
    <property type="entry name" value="SGNH hydrolase"/>
    <property type="match status" value="1"/>
</dbReference>
<dbReference type="RefSeq" id="WP_120488945.1">
    <property type="nucleotide sequence ID" value="NZ_CP029149.1"/>
</dbReference>
<dbReference type="InterPro" id="IPR036514">
    <property type="entry name" value="SGNH_hydro_sf"/>
</dbReference>
<sequence>MKNVNKKVISLTAICTIIYFVASVIFTAFNLSWEPFDKVNLISELIKSDGKKSTASAELKKKKDSLIASQNGKSEAKENFELYRKGNLITDFRESSSPALPSFAEKLHRLKKGEKVKIRIAYFGDSMIEGDLMTQTLRALLQGEYGGSGVGFLPINSNVAGFRQSATISVKGWQGTNFMDKAAQNLYISGYKYTGTGAGSYTDNTIKDSANTEKALIFGSGAASEVLVNGAAVQLSSTEKLNRKVLLKDSSNRIKISGNNVQTPLYGISFESESGIFVDNFSFRGITGVELNKIDEDFMRSVQKNNRYDLIVLQYGVNLLFKPKTTDYSFYSKMFSPVLSKMKTAFEGAEFLLISSADRAFKYNGEFKTAIGLPNLIETQALMAFENKIAFYNQFETMGGENSIVKWANEKPALANKDYIHPNHKGAEILAQRLFEAIQKDVAKKK</sequence>
<evidence type="ECO:0000313" key="2">
    <source>
        <dbReference type="Proteomes" id="UP000464318"/>
    </source>
</evidence>
<dbReference type="OrthoDB" id="9810515at2"/>
<dbReference type="EMBL" id="CP029149">
    <property type="protein sequence ID" value="QHN66032.1"/>
    <property type="molecule type" value="Genomic_DNA"/>
</dbReference>
<protein>
    <submittedName>
        <fullName evidence="1">Uncharacterized protein</fullName>
    </submittedName>
</protein>
<accession>A0A6P1QV90</accession>
<evidence type="ECO:0000313" key="1">
    <source>
        <dbReference type="EMBL" id="QHN66032.1"/>
    </source>
</evidence>
<dbReference type="AlphaFoldDB" id="A0A6P1QV90"/>
<dbReference type="Gene3D" id="2.60.120.1360">
    <property type="match status" value="1"/>
</dbReference>